<dbReference type="EMBL" id="JACCJC010000011">
    <property type="protein sequence ID" value="KAF6238182.1"/>
    <property type="molecule type" value="Genomic_DNA"/>
</dbReference>
<feature type="domain" description="Essential protein Yae1 N-terminal" evidence="3">
    <location>
        <begin position="24"/>
        <end position="62"/>
    </location>
</feature>
<sequence>MMATHENDPFDSLLTLEDEFYKEGYDLGASDGNRAGLIEGRLFGLEKGFEKYASMGNLYGRAVIWTGRLPFLKDTPVSDRQNAGTADMQTIFTSQSVQESSGGGVQPEVETLPGRTEVPSLLANVRLEKHLRTLYALTEPESLSTANDENSVSEFDDRFNRAEGKIKVIEKLTGETGSQAIPGRSPSSSSGLEPKDRKVKRGDGGIESVSSLHARH</sequence>
<dbReference type="AlphaFoldDB" id="A0A8H6L736"/>
<evidence type="ECO:0000313" key="4">
    <source>
        <dbReference type="EMBL" id="KAF6238182.1"/>
    </source>
</evidence>
<dbReference type="GeneID" id="59285482"/>
<feature type="compositionally biased region" description="Basic and acidic residues" evidence="2">
    <location>
        <begin position="193"/>
        <end position="204"/>
    </location>
</feature>
<dbReference type="PANTHER" id="PTHR28532:SF1">
    <property type="entry name" value="ORAL CANCER OVEREXPRESSED 1"/>
    <property type="match status" value="1"/>
</dbReference>
<evidence type="ECO:0000313" key="5">
    <source>
        <dbReference type="Proteomes" id="UP000578531"/>
    </source>
</evidence>
<evidence type="ECO:0000256" key="2">
    <source>
        <dbReference type="SAM" id="MobiDB-lite"/>
    </source>
</evidence>
<dbReference type="OrthoDB" id="48036at2759"/>
<evidence type="ECO:0000256" key="1">
    <source>
        <dbReference type="ARBA" id="ARBA00038090"/>
    </source>
</evidence>
<feature type="compositionally biased region" description="Polar residues" evidence="2">
    <location>
        <begin position="175"/>
        <end position="191"/>
    </location>
</feature>
<dbReference type="Pfam" id="PF09811">
    <property type="entry name" value="Yae1_N"/>
    <property type="match status" value="1"/>
</dbReference>
<feature type="region of interest" description="Disordered" evidence="2">
    <location>
        <begin position="170"/>
        <end position="216"/>
    </location>
</feature>
<protein>
    <recommendedName>
        <fullName evidence="3">Essential protein Yae1 N-terminal domain-containing protein</fullName>
    </recommendedName>
</protein>
<dbReference type="InterPro" id="IPR052436">
    <property type="entry name" value="LTO1_adapter"/>
</dbReference>
<dbReference type="Proteomes" id="UP000578531">
    <property type="component" value="Unassembled WGS sequence"/>
</dbReference>
<dbReference type="InterPro" id="IPR019191">
    <property type="entry name" value="Essential_protein_Yae1_N"/>
</dbReference>
<organism evidence="4 5">
    <name type="scientific">Letharia columbiana</name>
    <dbReference type="NCBI Taxonomy" id="112416"/>
    <lineage>
        <taxon>Eukaryota</taxon>
        <taxon>Fungi</taxon>
        <taxon>Dikarya</taxon>
        <taxon>Ascomycota</taxon>
        <taxon>Pezizomycotina</taxon>
        <taxon>Lecanoromycetes</taxon>
        <taxon>OSLEUM clade</taxon>
        <taxon>Lecanoromycetidae</taxon>
        <taxon>Lecanorales</taxon>
        <taxon>Lecanorineae</taxon>
        <taxon>Parmeliaceae</taxon>
        <taxon>Letharia</taxon>
    </lineage>
</organism>
<gene>
    <name evidence="4" type="ORF">HO173_003816</name>
</gene>
<accession>A0A8H6L736</accession>
<dbReference type="PANTHER" id="PTHR28532">
    <property type="entry name" value="GEO13458P1"/>
    <property type="match status" value="1"/>
</dbReference>
<keyword evidence="5" id="KW-1185">Reference proteome</keyword>
<dbReference type="RefSeq" id="XP_037167496.1">
    <property type="nucleotide sequence ID" value="XM_037305741.1"/>
</dbReference>
<comment type="caution">
    <text evidence="4">The sequence shown here is derived from an EMBL/GenBank/DDBJ whole genome shotgun (WGS) entry which is preliminary data.</text>
</comment>
<name>A0A8H6L736_9LECA</name>
<comment type="similarity">
    <text evidence="1">Belongs to the LTO1 family.</text>
</comment>
<proteinExistence type="inferred from homology"/>
<reference evidence="4 5" key="1">
    <citation type="journal article" date="2020" name="Genomics">
        <title>Complete, high-quality genomes from long-read metagenomic sequencing of two wolf lichen thalli reveals enigmatic genome architecture.</title>
        <authorList>
            <person name="McKenzie S.K."/>
            <person name="Walston R.F."/>
            <person name="Allen J.L."/>
        </authorList>
    </citation>
    <scope>NUCLEOTIDE SEQUENCE [LARGE SCALE GENOMIC DNA]</scope>
    <source>
        <strain evidence="4">WasteWater2</strain>
    </source>
</reference>
<evidence type="ECO:0000259" key="3">
    <source>
        <dbReference type="Pfam" id="PF09811"/>
    </source>
</evidence>